<protein>
    <submittedName>
        <fullName evidence="2">Uncharacterized protein</fullName>
    </submittedName>
</protein>
<feature type="compositionally biased region" description="Low complexity" evidence="1">
    <location>
        <begin position="197"/>
        <end position="214"/>
    </location>
</feature>
<name>A0A854Q590_CRYNE</name>
<evidence type="ECO:0000313" key="3">
    <source>
        <dbReference type="Proteomes" id="UP000199727"/>
    </source>
</evidence>
<dbReference type="AlphaFoldDB" id="A0A854Q590"/>
<feature type="compositionally biased region" description="Low complexity" evidence="1">
    <location>
        <begin position="410"/>
        <end position="436"/>
    </location>
</feature>
<feature type="region of interest" description="Disordered" evidence="1">
    <location>
        <begin position="302"/>
        <end position="492"/>
    </location>
</feature>
<feature type="compositionally biased region" description="Low complexity" evidence="1">
    <location>
        <begin position="100"/>
        <end position="119"/>
    </location>
</feature>
<comment type="caution">
    <text evidence="2">The sequence shown here is derived from an EMBL/GenBank/DDBJ whole genome shotgun (WGS) entry which is preliminary data.</text>
</comment>
<dbReference type="EMBL" id="AMKT01000101">
    <property type="protein sequence ID" value="OXG10715.1"/>
    <property type="molecule type" value="Genomic_DNA"/>
</dbReference>
<gene>
    <name evidence="2" type="ORF">C361_06749</name>
</gene>
<feature type="compositionally biased region" description="Low complexity" evidence="1">
    <location>
        <begin position="356"/>
        <end position="369"/>
    </location>
</feature>
<feature type="region of interest" description="Disordered" evidence="1">
    <location>
        <begin position="137"/>
        <end position="289"/>
    </location>
</feature>
<dbReference type="Proteomes" id="UP000199727">
    <property type="component" value="Unassembled WGS sequence"/>
</dbReference>
<evidence type="ECO:0000256" key="1">
    <source>
        <dbReference type="SAM" id="MobiDB-lite"/>
    </source>
</evidence>
<accession>A0A854Q590</accession>
<proteinExistence type="predicted"/>
<sequence>MGSIKIHVPLDAYNNANCIDRQRTPCLPAATGFGLINNSDKENLGGGSTSAAESNALALEQEVSRSVPAPIIHFFNHPSLVKRQSTVKESVAPDVATPRPSSNSSLIDSNNNNNPLNPLNRTYVNAFDLIMRHRNSGGEGARSMGTMNGSTAHHIGSGEGEKVSVGNGGKPVDEELTPKSNFTIPSKLSKQKSIHGSETTSPSTSSLCLSPATSYDSDSSLGHDMPLAEKGGQNENEDEDKEHAEVEGALGLSTGLFVRSSGLNLGGSDEEKEEEEEGNNVREDVRHQRTAQLSGFASCLFTAHSSESEGEDLPYESDHDDQDDVESIASSSSSSSSSSNRRRPNYSSIHHSVFVSQSHESSDSGSDMGADSDPEDGDTGHIQDDDALYLPESPWLIQSSLPMIPKDNNSPSKSSRSRSTSPPSRTIASPLSSASSPPQPRHRISTLPSQSQPRPQPRPQPQPQFQPQPQHHYYHQTPPNHIQPPPSPHPVQRYILTEAPALPVYERYRPIPIRVPVLPCPYSYSNMIMYSCYSHAAGGPVEGDPSGRQPQEQVFGQGKREMSEQERLDEEWARKEERKLREEEEERLRIRRYAAEYSSPRLY</sequence>
<evidence type="ECO:0000313" key="2">
    <source>
        <dbReference type="EMBL" id="OXG10715.1"/>
    </source>
</evidence>
<feature type="compositionally biased region" description="Acidic residues" evidence="1">
    <location>
        <begin position="308"/>
        <end position="326"/>
    </location>
</feature>
<feature type="region of interest" description="Disordered" evidence="1">
    <location>
        <begin position="541"/>
        <end position="584"/>
    </location>
</feature>
<feature type="compositionally biased region" description="Low complexity" evidence="1">
    <location>
        <begin position="330"/>
        <end position="339"/>
    </location>
</feature>
<reference evidence="2 3" key="1">
    <citation type="submission" date="2017-06" db="EMBL/GenBank/DDBJ databases">
        <title>Global population genomics of the pathogenic fungus Cryptococcus neoformans var. grubii.</title>
        <authorList>
            <person name="Cuomo C."/>
            <person name="Litvintseva A."/>
            <person name="Chen Y."/>
            <person name="Young S."/>
            <person name="Zeng Q."/>
            <person name="Chapman S."/>
            <person name="Gujja S."/>
            <person name="Saif S."/>
            <person name="Birren B."/>
        </authorList>
    </citation>
    <scope>NUCLEOTIDE SEQUENCE [LARGE SCALE GENOMIC DNA]</scope>
    <source>
        <strain evidence="2 3">Tu259-1</strain>
    </source>
</reference>
<feature type="compositionally biased region" description="Polar residues" evidence="1">
    <location>
        <begin position="178"/>
        <end position="188"/>
    </location>
</feature>
<dbReference type="OrthoDB" id="2576078at2759"/>
<organism evidence="2 3">
    <name type="scientific">Cryptococcus neoformans Tu259-1</name>
    <dbReference type="NCBI Taxonomy" id="1230072"/>
    <lineage>
        <taxon>Eukaryota</taxon>
        <taxon>Fungi</taxon>
        <taxon>Dikarya</taxon>
        <taxon>Basidiomycota</taxon>
        <taxon>Agaricomycotina</taxon>
        <taxon>Tremellomycetes</taxon>
        <taxon>Tremellales</taxon>
        <taxon>Cryptococcaceae</taxon>
        <taxon>Cryptococcus</taxon>
        <taxon>Cryptococcus neoformans species complex</taxon>
    </lineage>
</organism>
<feature type="region of interest" description="Disordered" evidence="1">
    <location>
        <begin position="91"/>
        <end position="119"/>
    </location>
</feature>
<feature type="compositionally biased region" description="Acidic residues" evidence="1">
    <location>
        <begin position="268"/>
        <end position="278"/>
    </location>
</feature>
<feature type="compositionally biased region" description="Low complexity" evidence="1">
    <location>
        <begin position="467"/>
        <end position="480"/>
    </location>
</feature>
<feature type="compositionally biased region" description="Basic and acidic residues" evidence="1">
    <location>
        <begin position="558"/>
        <end position="584"/>
    </location>
</feature>
<feature type="compositionally biased region" description="Pro residues" evidence="1">
    <location>
        <begin position="454"/>
        <end position="466"/>
    </location>
</feature>